<feature type="transmembrane region" description="Helical" evidence="18">
    <location>
        <begin position="61"/>
        <end position="79"/>
    </location>
</feature>
<dbReference type="STRING" id="1304275.C41B8_03017"/>
<dbReference type="EC" id="7.2.2.14" evidence="4"/>
<dbReference type="AlphaFoldDB" id="A0A084IQT3"/>
<evidence type="ECO:0000259" key="19">
    <source>
        <dbReference type="SMART" id="SM00831"/>
    </source>
</evidence>
<evidence type="ECO:0000256" key="12">
    <source>
        <dbReference type="ARBA" id="ARBA00022842"/>
    </source>
</evidence>
<feature type="transmembrane region" description="Helical" evidence="18">
    <location>
        <begin position="652"/>
        <end position="674"/>
    </location>
</feature>
<keyword evidence="14 18" id="KW-1133">Transmembrane helix</keyword>
<evidence type="ECO:0000256" key="17">
    <source>
        <dbReference type="ARBA" id="ARBA00047295"/>
    </source>
</evidence>
<evidence type="ECO:0000256" key="9">
    <source>
        <dbReference type="ARBA" id="ARBA00022692"/>
    </source>
</evidence>
<dbReference type="SUPFAM" id="SSF56784">
    <property type="entry name" value="HAD-like"/>
    <property type="match status" value="1"/>
</dbReference>
<protein>
    <recommendedName>
        <fullName evidence="5">Magnesium-transporting ATPase, P-type 1</fullName>
        <ecNumber evidence="4">7.2.2.14</ecNumber>
    </recommendedName>
    <alternativeName>
        <fullName evidence="16">Mg(2+) transport ATPase, P-type 1</fullName>
    </alternativeName>
</protein>
<comment type="function">
    <text evidence="1">Mediates magnesium influx to the cytosol.</text>
</comment>
<organism evidence="20 21">
    <name type="scientific">Salinisphaera hydrothermalis (strain C41B8)</name>
    <dbReference type="NCBI Taxonomy" id="1304275"/>
    <lineage>
        <taxon>Bacteria</taxon>
        <taxon>Pseudomonadati</taxon>
        <taxon>Pseudomonadota</taxon>
        <taxon>Gammaproteobacteria</taxon>
        <taxon>Salinisphaerales</taxon>
        <taxon>Salinisphaeraceae</taxon>
        <taxon>Salinisphaera</taxon>
    </lineage>
</organism>
<feature type="transmembrane region" description="Helical" evidence="18">
    <location>
        <begin position="85"/>
        <end position="104"/>
    </location>
</feature>
<dbReference type="GO" id="GO:0005886">
    <property type="term" value="C:plasma membrane"/>
    <property type="evidence" value="ECO:0007669"/>
    <property type="project" value="UniProtKB-SubCell"/>
</dbReference>
<keyword evidence="10" id="KW-0547">Nucleotide-binding</keyword>
<dbReference type="EMBL" id="APNK01000002">
    <property type="protein sequence ID" value="KEZ79067.1"/>
    <property type="molecule type" value="Genomic_DNA"/>
</dbReference>
<dbReference type="SUPFAM" id="SSF81665">
    <property type="entry name" value="Calcium ATPase, transmembrane domain M"/>
    <property type="match status" value="1"/>
</dbReference>
<evidence type="ECO:0000256" key="10">
    <source>
        <dbReference type="ARBA" id="ARBA00022741"/>
    </source>
</evidence>
<dbReference type="InterPro" id="IPR023299">
    <property type="entry name" value="ATPase_P-typ_cyto_dom_N"/>
</dbReference>
<dbReference type="Pfam" id="PF00122">
    <property type="entry name" value="E1-E2_ATPase"/>
    <property type="match status" value="1"/>
</dbReference>
<accession>A0A084IQT3</accession>
<dbReference type="NCBIfam" id="TIGR01494">
    <property type="entry name" value="ATPase_P-type"/>
    <property type="match status" value="2"/>
</dbReference>
<keyword evidence="21" id="KW-1185">Reference proteome</keyword>
<reference evidence="20 21" key="1">
    <citation type="submission" date="2013-03" db="EMBL/GenBank/DDBJ databases">
        <title>Salinisphaera hydrothermalis C41B8 Genome Sequencing.</title>
        <authorList>
            <person name="Li C."/>
            <person name="Lai Q."/>
            <person name="Shao Z."/>
        </authorList>
    </citation>
    <scope>NUCLEOTIDE SEQUENCE [LARGE SCALE GENOMIC DNA]</scope>
    <source>
        <strain evidence="20 21">C41B8</strain>
    </source>
</reference>
<dbReference type="SUPFAM" id="SSF81653">
    <property type="entry name" value="Calcium ATPase, transduction domain A"/>
    <property type="match status" value="1"/>
</dbReference>
<keyword evidence="8" id="KW-0597">Phosphoprotein</keyword>
<evidence type="ECO:0000256" key="4">
    <source>
        <dbReference type="ARBA" id="ARBA00012786"/>
    </source>
</evidence>
<dbReference type="GO" id="GO:0005524">
    <property type="term" value="F:ATP binding"/>
    <property type="evidence" value="ECO:0007669"/>
    <property type="project" value="UniProtKB-KW"/>
</dbReference>
<keyword evidence="7" id="KW-0997">Cell inner membrane</keyword>
<dbReference type="Pfam" id="PF13246">
    <property type="entry name" value="Cation_ATPase"/>
    <property type="match status" value="1"/>
</dbReference>
<dbReference type="RefSeq" id="WP_051882881.1">
    <property type="nucleotide sequence ID" value="NZ_APNK01000002.1"/>
</dbReference>
<keyword evidence="12" id="KW-0460">Magnesium</keyword>
<dbReference type="PRINTS" id="PR01836">
    <property type="entry name" value="MGATPASE"/>
</dbReference>
<dbReference type="Gene3D" id="1.20.1110.10">
    <property type="entry name" value="Calcium-transporting ATPase, transmembrane domain"/>
    <property type="match status" value="1"/>
</dbReference>
<dbReference type="InterPro" id="IPR059000">
    <property type="entry name" value="ATPase_P-type_domA"/>
</dbReference>
<gene>
    <name evidence="20" type="ORF">C41B8_03017</name>
</gene>
<evidence type="ECO:0000256" key="2">
    <source>
        <dbReference type="ARBA" id="ARBA00004429"/>
    </source>
</evidence>
<keyword evidence="15 18" id="KW-0472">Membrane</keyword>
<dbReference type="OrthoDB" id="9814270at2"/>
<sequence>MSTESTEAYWAWTRDELLARLESSSAGLSQTEARARLARFGPNTLKAGDRYAAWRPLVRQLRSPLILILVFASAIALVVHDWTDAVIILLIMTASGGLSFLQEFHASRAIERLRASVAIRCDVLRDGLKTRCPASELVPGDVVRLAAGSLIPADAVLLEARDVFAAQAVLTGETFPVEKTVGASAPGATLAHRHNCLFMGTSIRSGTATAVVVYTGRTTAYGRIADRLAGPDEETEFERGLRRFGLLLMRMMLLVVLVVLSVNLLLGRPTVDTLLFAMALAVGLSPELLPAILTLTLARGAQNMARRGVIVRRLDAIENLGSMDVLCTDKTGTLTEARMTLEDTPDARGVRSPAVLAAAFANAAFQTGLGNPLDEALVAAGEAAGLSTDRTVKLDEIPYDFLRKRLTVVVRFPDQPQPCLITKGALRSVLEVCSRYGDLVDNFVLDAPARADIEARFATWSAQGYRVLGLALGGVDTRPRYDRDDEQALIFAGFLLFRDPPRADAGETLAALATAGVAIKIISGDNELICRHIAAAVGLATTQVLTGAELVDMRDEALWQRAVDTTVFAEIEPNQKERIIRALQRTGHVVGYLGDGINDAPALHAADVGLSVDGAADVARESADFVLLTHDLAVLRAGIDEGRRTFANTIKYIFITTSANLGNMMSLALASLLLPFLPMLATQILLNNLLSSVPALGIAGDSIDAEWGDRPHRWNLSMIRYFMITFGLVSSAFDLMTFGLLLWLYHAAPSLFRTGWFVESLLTQVSILLIVRTRRPFYRSRPGRFLLASCIAVFALTLVLPYIPPVATAFSFVGPPPHLLAALLGISASYVLVSEATKRRFFRRFD</sequence>
<dbReference type="PROSITE" id="PS00154">
    <property type="entry name" value="ATPASE_E1_E2"/>
    <property type="match status" value="1"/>
</dbReference>
<comment type="catalytic activity">
    <reaction evidence="17">
        <text>Mg(2+)(out) + ATP + H2O = Mg(2+)(in) + ADP + phosphate + H(+)</text>
        <dbReference type="Rhea" id="RHEA:10260"/>
        <dbReference type="ChEBI" id="CHEBI:15377"/>
        <dbReference type="ChEBI" id="CHEBI:15378"/>
        <dbReference type="ChEBI" id="CHEBI:18420"/>
        <dbReference type="ChEBI" id="CHEBI:30616"/>
        <dbReference type="ChEBI" id="CHEBI:43474"/>
        <dbReference type="ChEBI" id="CHEBI:456216"/>
        <dbReference type="EC" id="7.2.2.14"/>
    </reaction>
</comment>
<dbReference type="InterPro" id="IPR023298">
    <property type="entry name" value="ATPase_P-typ_TM_dom_sf"/>
</dbReference>
<dbReference type="InterPro" id="IPR018303">
    <property type="entry name" value="ATPase_P-typ_P_site"/>
</dbReference>
<dbReference type="PATRIC" id="fig|1304275.5.peg.613"/>
<dbReference type="Pfam" id="PF00689">
    <property type="entry name" value="Cation_ATPase_C"/>
    <property type="match status" value="1"/>
</dbReference>
<evidence type="ECO:0000256" key="11">
    <source>
        <dbReference type="ARBA" id="ARBA00022840"/>
    </source>
</evidence>
<evidence type="ECO:0000313" key="21">
    <source>
        <dbReference type="Proteomes" id="UP000028302"/>
    </source>
</evidence>
<dbReference type="Pfam" id="PF00690">
    <property type="entry name" value="Cation_ATPase_N"/>
    <property type="match status" value="1"/>
</dbReference>
<evidence type="ECO:0000256" key="14">
    <source>
        <dbReference type="ARBA" id="ARBA00022989"/>
    </source>
</evidence>
<feature type="transmembrane region" description="Helical" evidence="18">
    <location>
        <begin position="721"/>
        <end position="745"/>
    </location>
</feature>
<evidence type="ECO:0000256" key="5">
    <source>
        <dbReference type="ARBA" id="ARBA00013555"/>
    </source>
</evidence>
<dbReference type="Gene3D" id="3.40.50.1000">
    <property type="entry name" value="HAD superfamily/HAD-like"/>
    <property type="match status" value="1"/>
</dbReference>
<evidence type="ECO:0000256" key="18">
    <source>
        <dbReference type="SAM" id="Phobius"/>
    </source>
</evidence>
<dbReference type="NCBIfam" id="TIGR01524">
    <property type="entry name" value="ATPase-IIIB_Mg"/>
    <property type="match status" value="1"/>
</dbReference>
<keyword evidence="9 18" id="KW-0812">Transmembrane</keyword>
<comment type="subcellular location">
    <subcellularLocation>
        <location evidence="2">Cell inner membrane</location>
        <topology evidence="2">Multi-pass membrane protein</topology>
    </subcellularLocation>
</comment>
<evidence type="ECO:0000313" key="20">
    <source>
        <dbReference type="EMBL" id="KEZ79067.1"/>
    </source>
</evidence>
<name>A0A084IQT3_SALHC</name>
<comment type="similarity">
    <text evidence="3">Belongs to the cation transport ATPase (P-type) (TC 3.A.3) family. Type IIIB subfamily.</text>
</comment>
<feature type="transmembrane region" description="Helical" evidence="18">
    <location>
        <begin position="273"/>
        <end position="298"/>
    </location>
</feature>
<feature type="transmembrane region" description="Helical" evidence="18">
    <location>
        <begin position="815"/>
        <end position="833"/>
    </location>
</feature>
<dbReference type="SFLD" id="SFLDS00003">
    <property type="entry name" value="Haloacid_Dehalogenase"/>
    <property type="match status" value="1"/>
</dbReference>
<evidence type="ECO:0000256" key="7">
    <source>
        <dbReference type="ARBA" id="ARBA00022519"/>
    </source>
</evidence>
<keyword evidence="11" id="KW-0067">ATP-binding</keyword>
<dbReference type="PANTHER" id="PTHR42861">
    <property type="entry name" value="CALCIUM-TRANSPORTING ATPASE"/>
    <property type="match status" value="1"/>
</dbReference>
<feature type="transmembrane region" description="Helical" evidence="18">
    <location>
        <begin position="247"/>
        <end position="267"/>
    </location>
</feature>
<feature type="domain" description="Cation-transporting P-type ATPase N-terminal" evidence="19">
    <location>
        <begin position="8"/>
        <end position="81"/>
    </location>
</feature>
<dbReference type="eggNOG" id="COG0474">
    <property type="taxonomic scope" value="Bacteria"/>
</dbReference>
<feature type="transmembrane region" description="Helical" evidence="18">
    <location>
        <begin position="783"/>
        <end position="803"/>
    </location>
</feature>
<dbReference type="InterPro" id="IPR008250">
    <property type="entry name" value="ATPase_P-typ_transduc_dom_A_sf"/>
</dbReference>
<dbReference type="SFLD" id="SFLDF00027">
    <property type="entry name" value="p-type_atpase"/>
    <property type="match status" value="1"/>
</dbReference>
<keyword evidence="13" id="KW-1278">Translocase</keyword>
<dbReference type="Proteomes" id="UP000028302">
    <property type="component" value="Unassembled WGS sequence"/>
</dbReference>
<evidence type="ECO:0000256" key="16">
    <source>
        <dbReference type="ARBA" id="ARBA00029806"/>
    </source>
</evidence>
<dbReference type="InterPro" id="IPR004014">
    <property type="entry name" value="ATPase_P-typ_cation-transptr_N"/>
</dbReference>
<dbReference type="SFLD" id="SFLDG00002">
    <property type="entry name" value="C1.7:_P-type_atpase_like"/>
    <property type="match status" value="1"/>
</dbReference>
<evidence type="ECO:0000256" key="8">
    <source>
        <dbReference type="ARBA" id="ARBA00022553"/>
    </source>
</evidence>
<dbReference type="InterPro" id="IPR023214">
    <property type="entry name" value="HAD_sf"/>
</dbReference>
<evidence type="ECO:0000256" key="3">
    <source>
        <dbReference type="ARBA" id="ARBA00008746"/>
    </source>
</evidence>
<dbReference type="InterPro" id="IPR006068">
    <property type="entry name" value="ATPase_P-typ_cation-transptr_C"/>
</dbReference>
<comment type="caution">
    <text evidence="20">The sequence shown here is derived from an EMBL/GenBank/DDBJ whole genome shotgun (WGS) entry which is preliminary data.</text>
</comment>
<dbReference type="InterPro" id="IPR044492">
    <property type="entry name" value="P_typ_ATPase_HD_dom"/>
</dbReference>
<dbReference type="InterPro" id="IPR036412">
    <property type="entry name" value="HAD-like_sf"/>
</dbReference>
<dbReference type="InterPro" id="IPR001757">
    <property type="entry name" value="P_typ_ATPase"/>
</dbReference>
<dbReference type="Gene3D" id="3.40.1110.10">
    <property type="entry name" value="Calcium-transporting ATPase, cytoplasmic domain N"/>
    <property type="match status" value="1"/>
</dbReference>
<keyword evidence="6" id="KW-1003">Cell membrane</keyword>
<dbReference type="GO" id="GO:0016887">
    <property type="term" value="F:ATP hydrolysis activity"/>
    <property type="evidence" value="ECO:0007669"/>
    <property type="project" value="InterPro"/>
</dbReference>
<evidence type="ECO:0000256" key="6">
    <source>
        <dbReference type="ARBA" id="ARBA00022475"/>
    </source>
</evidence>
<dbReference type="GO" id="GO:0015444">
    <property type="term" value="F:P-type magnesium transporter activity"/>
    <property type="evidence" value="ECO:0007669"/>
    <property type="project" value="UniProtKB-EC"/>
</dbReference>
<evidence type="ECO:0000256" key="15">
    <source>
        <dbReference type="ARBA" id="ARBA00023136"/>
    </source>
</evidence>
<proteinExistence type="inferred from homology"/>
<evidence type="ECO:0000256" key="13">
    <source>
        <dbReference type="ARBA" id="ARBA00022967"/>
    </source>
</evidence>
<dbReference type="InterPro" id="IPR006415">
    <property type="entry name" value="P-type_ATPase_IIIB"/>
</dbReference>
<evidence type="ECO:0000256" key="1">
    <source>
        <dbReference type="ARBA" id="ARBA00003954"/>
    </source>
</evidence>
<dbReference type="SMART" id="SM00831">
    <property type="entry name" value="Cation_ATPase_N"/>
    <property type="match status" value="1"/>
</dbReference>
<dbReference type="Gene3D" id="2.70.150.10">
    <property type="entry name" value="Calcium-transporting ATPase, cytoplasmic transduction domain A"/>
    <property type="match status" value="1"/>
</dbReference>